<dbReference type="Proteomes" id="UP000432015">
    <property type="component" value="Unassembled WGS sequence"/>
</dbReference>
<feature type="transmembrane region" description="Helical" evidence="2">
    <location>
        <begin position="1309"/>
        <end position="1331"/>
    </location>
</feature>
<dbReference type="InterPro" id="IPR056997">
    <property type="entry name" value="CBM_AftD"/>
</dbReference>
<protein>
    <submittedName>
        <fullName evidence="5">DUF3367 domain-containing protein</fullName>
    </submittedName>
</protein>
<dbReference type="GO" id="GO:0016740">
    <property type="term" value="F:transferase activity"/>
    <property type="evidence" value="ECO:0007669"/>
    <property type="project" value="InterPro"/>
</dbReference>
<feature type="transmembrane region" description="Helical" evidence="2">
    <location>
        <begin position="312"/>
        <end position="330"/>
    </location>
</feature>
<evidence type="ECO:0000256" key="1">
    <source>
        <dbReference type="SAM" id="MobiDB-lite"/>
    </source>
</evidence>
<feature type="compositionally biased region" description="Pro residues" evidence="1">
    <location>
        <begin position="1412"/>
        <end position="1440"/>
    </location>
</feature>
<evidence type="ECO:0000313" key="5">
    <source>
        <dbReference type="EMBL" id="MUN36681.1"/>
    </source>
</evidence>
<reference evidence="5 6" key="1">
    <citation type="submission" date="2019-11" db="EMBL/GenBank/DDBJ databases">
        <authorList>
            <person name="Cao P."/>
        </authorList>
    </citation>
    <scope>NUCLEOTIDE SEQUENCE [LARGE SCALE GENOMIC DNA]</scope>
    <source>
        <strain evidence="5 6">NEAU-AAG5</strain>
    </source>
</reference>
<comment type="caution">
    <text evidence="5">The sequence shown here is derived from an EMBL/GenBank/DDBJ whole genome shotgun (WGS) entry which is preliminary data.</text>
</comment>
<feature type="transmembrane region" description="Helical" evidence="2">
    <location>
        <begin position="198"/>
        <end position="223"/>
    </location>
</feature>
<sequence>MAVREANPPRAETSPPAPADDDPAERLRERLRVLACCLALAALSFGTRPGAILADTKIDMALDPVGFLGRALHPWDPEQFGQLQNQAVGYLFPMGSFHALGELAGLPPWITQRAWLALLMCLAFTGARRLAGRLGLGTPTTRLLAALAYTLAPNGLATLGQISSEYMPVAMLPWMVLPLVAAASGECGRVRAAARSGLAVACCGGINATATVAVLVVPFLYVVTRPRGSSRPRLLAWWSGAVAAASAWWLVPLLLTGRYGFSWLPYTERASTTTGPTGLVNVLRGAERWVNYLVVDGQVWWPVGHGLSMDPLPILCTGAVAALGLAGLLHRPLPERTFLLLVLLTGVAILSAGHAGDVPGPLASSTRDLLDGPLGPLRNLHKFDAVVRLPLALGLAALRFPRVAQFPRVARWRGLVSAPAAAFVALGGVGATALSHGLSGPGDFKEAPGYWRDAAAWLNARAGHEGVLALPGTPFGEYLWGRPMDDVMQPLLDARWGVRQLVPVGSPGYTRVLDAVDRQARTGRPSPGLAAFLGRMGVRYVLVRNDLRRETLRGAVPSRLHQALDGSPGLRRAAAFGGPVGGDLVDDAVSAVDQPRPALEVYEVATPGIVTLADASRPVRVFGGPESLLPMADDDALPRGPVLMNDDAPDLRGTTVVTDSPRLSRRAYGELHQSSPTLSAAQGREATDVLDTGWDRYTTHAAYGGGVRDVTASSSLGGDDVIPQAREPGSVPFAALDGDPATAWRTGGWDGPVGQWLRVDFDGPREVGSLTAAFVGSGPPVARVAVETERGAVEQAVGGGQGLRVPDGPTRWVRLRITGLAFAAVAPALTSAGVSELSIGGLEPARSFTLPAPAGAAAYVMGRAPDAASACMKGSLRWVCSPSLSAGDEEGTGFDRTFVSATPRPVPLTGTAVLTDRRLIDRYTAPKGRTVVTASSALSAHPADQARSAFDGDPATAWISGERDRAPELTVRWKGRRRVSAVTVTRPPGASGPVRVRVEGGGGETREVLSDAAGRLTFAPLTTDRLTLAFRRDRRLQPVQITDLAVPGVRPLGGAAASPLALPCGSGPEVRLGGAGAQAGVATKATGRLGDLLTGRPLRFTACGRPRLVAGPNRLTVAPLGPFRVDTVTVGGDTVGGDTVGGAAAGEAAPRPVAVRSWGPGSRTVEVAAAERSFLTVNENFNAGWQATIGGTELRPVRLDGWKQGWLVPAGTRGTVRLTYGPDRAQRAAIVAGLGVLALLVLVAASPGGRRDPVAGATGTGWPAWAAIGLAAALGLWIAGPAGLAVAAASAAACGWARTRGSRPARALASPWAIAVPMLAGTACLAAGAWLNRLGNPGAPSGVLGDVAPQLLGVAVAGRLAAELWRPRPSGGRIELSWTAPVPTAPDHDEERGASPASAPAPPPGTGSASPPRWPPPPSAAGPWPPPPGTAGPSPRTSPR</sequence>
<evidence type="ECO:0000259" key="3">
    <source>
        <dbReference type="Pfam" id="PF11847"/>
    </source>
</evidence>
<dbReference type="Gene3D" id="2.60.120.260">
    <property type="entry name" value="Galactose-binding domain-like"/>
    <property type="match status" value="1"/>
</dbReference>
<keyword evidence="2" id="KW-0472">Membrane</keyword>
<feature type="transmembrane region" description="Helical" evidence="2">
    <location>
        <begin position="1265"/>
        <end position="1297"/>
    </location>
</feature>
<feature type="region of interest" description="Disordered" evidence="1">
    <location>
        <begin position="1371"/>
        <end position="1440"/>
    </location>
</feature>
<dbReference type="EMBL" id="WOFH01000003">
    <property type="protein sequence ID" value="MUN36681.1"/>
    <property type="molecule type" value="Genomic_DNA"/>
</dbReference>
<keyword evidence="2" id="KW-0812">Transmembrane</keyword>
<feature type="transmembrane region" description="Helical" evidence="2">
    <location>
        <begin position="235"/>
        <end position="255"/>
    </location>
</feature>
<keyword evidence="6" id="KW-1185">Reference proteome</keyword>
<evidence type="ECO:0000313" key="6">
    <source>
        <dbReference type="Proteomes" id="UP000432015"/>
    </source>
</evidence>
<feature type="transmembrane region" description="Helical" evidence="2">
    <location>
        <begin position="337"/>
        <end position="356"/>
    </location>
</feature>
<evidence type="ECO:0000256" key="2">
    <source>
        <dbReference type="SAM" id="Phobius"/>
    </source>
</evidence>
<keyword evidence="2" id="KW-1133">Transmembrane helix</keyword>
<organism evidence="5 6">
    <name type="scientific">Actinomadura litoris</name>
    <dbReference type="NCBI Taxonomy" id="2678616"/>
    <lineage>
        <taxon>Bacteria</taxon>
        <taxon>Bacillati</taxon>
        <taxon>Actinomycetota</taxon>
        <taxon>Actinomycetes</taxon>
        <taxon>Streptosporangiales</taxon>
        <taxon>Thermomonosporaceae</taxon>
        <taxon>Actinomadura</taxon>
    </lineage>
</organism>
<feature type="domain" description="Arabinofuranosyltransferase D third carbohydrate binding module" evidence="4">
    <location>
        <begin position="934"/>
        <end position="1036"/>
    </location>
</feature>
<dbReference type="Pfam" id="PF11847">
    <property type="entry name" value="GT-C_AftD"/>
    <property type="match status" value="1"/>
</dbReference>
<evidence type="ECO:0000259" key="4">
    <source>
        <dbReference type="Pfam" id="PF24607"/>
    </source>
</evidence>
<dbReference type="Pfam" id="PF24607">
    <property type="entry name" value="CBM_AftD"/>
    <property type="match status" value="1"/>
</dbReference>
<proteinExistence type="predicted"/>
<feature type="region of interest" description="Disordered" evidence="1">
    <location>
        <begin position="1"/>
        <end position="23"/>
    </location>
</feature>
<gene>
    <name evidence="5" type="ORF">GNZ18_08740</name>
</gene>
<accession>A0A7K1KWV0</accession>
<dbReference type="SUPFAM" id="SSF49785">
    <property type="entry name" value="Galactose-binding domain-like"/>
    <property type="match status" value="2"/>
</dbReference>
<dbReference type="InterPro" id="IPR008979">
    <property type="entry name" value="Galactose-bd-like_sf"/>
</dbReference>
<name>A0A7K1KWV0_9ACTN</name>
<feature type="domain" description="Alpha-(1-&gt;3)-arabinofuranosyltransferase N-terminal GT-C" evidence="3">
    <location>
        <begin position="40"/>
        <end position="684"/>
    </location>
</feature>
<dbReference type="InterPro" id="IPR021798">
    <property type="entry name" value="AftD_N"/>
</dbReference>